<reference evidence="5" key="1">
    <citation type="submission" date="2023-08" db="EMBL/GenBank/DDBJ databases">
        <title>Comparative genomics and taxonomic characterization of three novel marine species of genus Marivirga.</title>
        <authorList>
            <person name="Muhammad N."/>
            <person name="Kim S.-G."/>
        </authorList>
    </citation>
    <scope>NUCLEOTIDE SEQUENCE [LARGE SCALE GENOMIC DNA]</scope>
    <source>
        <strain evidence="5">ABR2-2</strain>
    </source>
</reference>
<dbReference type="SMART" id="SM00796">
    <property type="entry name" value="AHS1"/>
    <property type="match status" value="1"/>
</dbReference>
<dbReference type="GO" id="GO:0005524">
    <property type="term" value="F:ATP binding"/>
    <property type="evidence" value="ECO:0007669"/>
    <property type="project" value="UniProtKB-KW"/>
</dbReference>
<dbReference type="PANTHER" id="PTHR34698">
    <property type="entry name" value="5-OXOPROLINASE SUBUNIT B"/>
    <property type="match status" value="1"/>
</dbReference>
<evidence type="ECO:0000256" key="2">
    <source>
        <dbReference type="ARBA" id="ARBA00022801"/>
    </source>
</evidence>
<evidence type="ECO:0000256" key="3">
    <source>
        <dbReference type="ARBA" id="ARBA00022840"/>
    </source>
</evidence>
<keyword evidence="1" id="KW-0547">Nucleotide-binding</keyword>
<organism evidence="5 6">
    <name type="scientific">Marivirga arenosa</name>
    <dbReference type="NCBI Taxonomy" id="3059076"/>
    <lineage>
        <taxon>Bacteria</taxon>
        <taxon>Pseudomonadati</taxon>
        <taxon>Bacteroidota</taxon>
        <taxon>Cytophagia</taxon>
        <taxon>Cytophagales</taxon>
        <taxon>Marivirgaceae</taxon>
        <taxon>Marivirga</taxon>
    </lineage>
</organism>
<evidence type="ECO:0000313" key="6">
    <source>
        <dbReference type="Proteomes" id="UP001244443"/>
    </source>
</evidence>
<dbReference type="InterPro" id="IPR010016">
    <property type="entry name" value="PxpB"/>
</dbReference>
<feature type="domain" description="Carboxyltransferase" evidence="4">
    <location>
        <begin position="2"/>
        <end position="200"/>
    </location>
</feature>
<dbReference type="EC" id="3.5.2.9" evidence="5"/>
<name>A0AA51RCR3_9BACT</name>
<dbReference type="SUPFAM" id="SSF160467">
    <property type="entry name" value="PH0987 N-terminal domain-like"/>
    <property type="match status" value="1"/>
</dbReference>
<sequence>MMDIIEYGDSALLINFEQKIDLEINKLVNAYFKSINKLDYILYQIPAYCSLTVRYDKSKTSYHALKSKIEDIEIDQLNLNENSNLIEIPVCYDLSFGVDLESLSNELGLSINELVKLHTSQEYYVFMMGFLPGFPYLGKLPEKLKCKRKDTPRKRVDKGSVAIAGSQTGIYPINAPGGWQIIGRTPIEIFDASKEEGILLNMGDKVKFKSIGQEEYKELVQHGS</sequence>
<evidence type="ECO:0000313" key="5">
    <source>
        <dbReference type="EMBL" id="WMN06799.1"/>
    </source>
</evidence>
<dbReference type="GO" id="GO:0017168">
    <property type="term" value="F:5-oxoprolinase (ATP-hydrolyzing) activity"/>
    <property type="evidence" value="ECO:0007669"/>
    <property type="project" value="UniProtKB-EC"/>
</dbReference>
<dbReference type="AlphaFoldDB" id="A0AA51RCR3"/>
<dbReference type="PANTHER" id="PTHR34698:SF2">
    <property type="entry name" value="5-OXOPROLINASE SUBUNIT B"/>
    <property type="match status" value="1"/>
</dbReference>
<dbReference type="Pfam" id="PF02682">
    <property type="entry name" value="CT_C_D"/>
    <property type="match status" value="1"/>
</dbReference>
<keyword evidence="2 5" id="KW-0378">Hydrolase</keyword>
<keyword evidence="6" id="KW-1185">Reference proteome</keyword>
<dbReference type="InterPro" id="IPR003833">
    <property type="entry name" value="CT_C_D"/>
</dbReference>
<dbReference type="RefSeq" id="WP_308356758.1">
    <property type="nucleotide sequence ID" value="NZ_CP129970.2"/>
</dbReference>
<dbReference type="Gene3D" id="2.40.100.10">
    <property type="entry name" value="Cyclophilin-like"/>
    <property type="match status" value="1"/>
</dbReference>
<dbReference type="InterPro" id="IPR029000">
    <property type="entry name" value="Cyclophilin-like_dom_sf"/>
</dbReference>
<dbReference type="SUPFAM" id="SSF50891">
    <property type="entry name" value="Cyclophilin-like"/>
    <property type="match status" value="1"/>
</dbReference>
<accession>A0AA51RCR3</accession>
<dbReference type="NCBIfam" id="TIGR00370">
    <property type="entry name" value="5-oxoprolinase subunit PxpB"/>
    <property type="match status" value="1"/>
</dbReference>
<protein>
    <submittedName>
        <fullName evidence="5">5-oxoprolinase subunit PxpB</fullName>
        <ecNumber evidence="5">3.5.2.9</ecNumber>
    </submittedName>
</protein>
<dbReference type="EMBL" id="CP129970">
    <property type="protein sequence ID" value="WMN06799.1"/>
    <property type="molecule type" value="Genomic_DNA"/>
</dbReference>
<keyword evidence="3" id="KW-0067">ATP-binding</keyword>
<dbReference type="Gene3D" id="3.30.1360.40">
    <property type="match status" value="1"/>
</dbReference>
<dbReference type="Proteomes" id="UP001244443">
    <property type="component" value="Chromosome"/>
</dbReference>
<gene>
    <name evidence="5" type="primary">pxpB</name>
    <name evidence="5" type="ORF">QYS48_33755</name>
</gene>
<evidence type="ECO:0000259" key="4">
    <source>
        <dbReference type="SMART" id="SM00796"/>
    </source>
</evidence>
<evidence type="ECO:0000256" key="1">
    <source>
        <dbReference type="ARBA" id="ARBA00022741"/>
    </source>
</evidence>
<proteinExistence type="predicted"/>